<evidence type="ECO:0000313" key="4">
    <source>
        <dbReference type="Proteomes" id="UP001500889"/>
    </source>
</evidence>
<keyword evidence="4" id="KW-1185">Reference proteome</keyword>
<feature type="region of interest" description="Disordered" evidence="1">
    <location>
        <begin position="64"/>
        <end position="84"/>
    </location>
</feature>
<name>A0AAU9G423_DROMD</name>
<proteinExistence type="predicted"/>
<evidence type="ECO:0000256" key="2">
    <source>
        <dbReference type="SAM" id="SignalP"/>
    </source>
</evidence>
<dbReference type="EMBL" id="AP029266">
    <property type="protein sequence ID" value="BFG02496.1"/>
    <property type="molecule type" value="Genomic_DNA"/>
</dbReference>
<feature type="signal peptide" evidence="2">
    <location>
        <begin position="1"/>
        <end position="24"/>
    </location>
</feature>
<keyword evidence="2" id="KW-0732">Signal</keyword>
<protein>
    <submittedName>
        <fullName evidence="3">Uncharacterized protein</fullName>
    </submittedName>
</protein>
<dbReference type="Proteomes" id="UP001500889">
    <property type="component" value="Chromosome A"/>
</dbReference>
<evidence type="ECO:0000313" key="3">
    <source>
        <dbReference type="EMBL" id="BFG02496.1"/>
    </source>
</evidence>
<evidence type="ECO:0000256" key="1">
    <source>
        <dbReference type="SAM" id="MobiDB-lite"/>
    </source>
</evidence>
<sequence length="84" mass="8636">MAYPIFALLSVLALLLCLSQSCWAAPSGDDLARFGELERTIKELTSSILTMSAGGGAGAGLLERGTGDLMDAGSSGGWPEESRS</sequence>
<feature type="chain" id="PRO_5043560766" evidence="2">
    <location>
        <begin position="25"/>
        <end position="84"/>
    </location>
</feature>
<accession>A0AAU9G423</accession>
<dbReference type="AlphaFoldDB" id="A0AAU9G423"/>
<reference evidence="3 4" key="1">
    <citation type="submission" date="2024-02" db="EMBL/GenBank/DDBJ databases">
        <title>A chromosome-level genome assembly of Drosophila madeirensis, a fruit fly species endemic to Madeira island.</title>
        <authorList>
            <person name="Tomihara K."/>
            <person name="Llopart A."/>
            <person name="Yamamoto D."/>
        </authorList>
    </citation>
    <scope>NUCLEOTIDE SEQUENCE [LARGE SCALE GENOMIC DNA]</scope>
    <source>
        <strain evidence="3 4">RF1</strain>
    </source>
</reference>
<organism evidence="3 4">
    <name type="scientific">Drosophila madeirensis</name>
    <name type="common">Fruit fly</name>
    <dbReference type="NCBI Taxonomy" id="30013"/>
    <lineage>
        <taxon>Eukaryota</taxon>
        <taxon>Metazoa</taxon>
        <taxon>Ecdysozoa</taxon>
        <taxon>Arthropoda</taxon>
        <taxon>Hexapoda</taxon>
        <taxon>Insecta</taxon>
        <taxon>Pterygota</taxon>
        <taxon>Neoptera</taxon>
        <taxon>Endopterygota</taxon>
        <taxon>Diptera</taxon>
        <taxon>Brachycera</taxon>
        <taxon>Muscomorpha</taxon>
        <taxon>Ephydroidea</taxon>
        <taxon>Drosophilidae</taxon>
        <taxon>Drosophila</taxon>
        <taxon>Sophophora</taxon>
    </lineage>
</organism>
<gene>
    <name evidence="3" type="ORF">DMAD_01987</name>
</gene>